<dbReference type="RefSeq" id="WP_112069521.1">
    <property type="nucleotide sequence ID" value="NZ_JUGD01000025.1"/>
</dbReference>
<evidence type="ECO:0000259" key="4">
    <source>
        <dbReference type="PROSITE" id="PS01124"/>
    </source>
</evidence>
<dbReference type="SUPFAM" id="SSF51182">
    <property type="entry name" value="RmlC-like cupins"/>
    <property type="match status" value="1"/>
</dbReference>
<keyword evidence="3" id="KW-0804">Transcription</keyword>
<evidence type="ECO:0000256" key="1">
    <source>
        <dbReference type="ARBA" id="ARBA00023015"/>
    </source>
</evidence>
<feature type="domain" description="HTH araC/xylS-type" evidence="4">
    <location>
        <begin position="166"/>
        <end position="266"/>
    </location>
</feature>
<dbReference type="PANTHER" id="PTHR11019">
    <property type="entry name" value="HTH-TYPE TRANSCRIPTIONAL REGULATOR NIMR"/>
    <property type="match status" value="1"/>
</dbReference>
<sequence>MTITPEHEGNYSESLDGPTLFVLEGEDLPGSEFRLGTRQYDWHEHVRGQLFCVQSGFVQVSTVHGAWLLPPSRAAWIPPAMRHKVSISGAMSGWTVLVHPDACRDLQDRPCVITIGELLGAIIRRALSWSKSGPRNVEQQRISEILLDEVRLAPHEGLHLPMPEDRRLLRIAVAFLKEPDSNRTQEQWARWAGMSPSTLSRRFQAETCHSFAQWQQLARLIRGLEMLANRASVSDVSHALGYATPSSFIVMFKRYFGDSPAHYFAERKE</sequence>
<gene>
    <name evidence="5" type="ORF">RB24_20100</name>
</gene>
<evidence type="ECO:0000313" key="6">
    <source>
        <dbReference type="Proteomes" id="UP000248631"/>
    </source>
</evidence>
<dbReference type="InterPro" id="IPR018060">
    <property type="entry name" value="HTH_AraC"/>
</dbReference>
<dbReference type="Pfam" id="PF12833">
    <property type="entry name" value="HTH_18"/>
    <property type="match status" value="1"/>
</dbReference>
<accession>A0ABX9BXD6</accession>
<organism evidence="5 6">
    <name type="scientific">Herbaspirillum rubrisubalbicans</name>
    <dbReference type="NCBI Taxonomy" id="80842"/>
    <lineage>
        <taxon>Bacteria</taxon>
        <taxon>Pseudomonadati</taxon>
        <taxon>Pseudomonadota</taxon>
        <taxon>Betaproteobacteria</taxon>
        <taxon>Burkholderiales</taxon>
        <taxon>Oxalobacteraceae</taxon>
        <taxon>Herbaspirillum</taxon>
    </lineage>
</organism>
<evidence type="ECO:0000256" key="2">
    <source>
        <dbReference type="ARBA" id="ARBA00023125"/>
    </source>
</evidence>
<dbReference type="InterPro" id="IPR009057">
    <property type="entry name" value="Homeodomain-like_sf"/>
</dbReference>
<dbReference type="SMART" id="SM00342">
    <property type="entry name" value="HTH_ARAC"/>
    <property type="match status" value="1"/>
</dbReference>
<proteinExistence type="predicted"/>
<dbReference type="CDD" id="cd06124">
    <property type="entry name" value="cupin_NimR-like_N"/>
    <property type="match status" value="1"/>
</dbReference>
<dbReference type="SUPFAM" id="SSF46689">
    <property type="entry name" value="Homeodomain-like"/>
    <property type="match status" value="1"/>
</dbReference>
<dbReference type="Gene3D" id="1.10.10.60">
    <property type="entry name" value="Homeodomain-like"/>
    <property type="match status" value="2"/>
</dbReference>
<protein>
    <recommendedName>
        <fullName evidence="4">HTH araC/xylS-type domain-containing protein</fullName>
    </recommendedName>
</protein>
<dbReference type="EMBL" id="JUGD01000025">
    <property type="protein sequence ID" value="RAM62618.1"/>
    <property type="molecule type" value="Genomic_DNA"/>
</dbReference>
<name>A0ABX9BXD6_9BURK</name>
<evidence type="ECO:0000313" key="5">
    <source>
        <dbReference type="EMBL" id="RAM62618.1"/>
    </source>
</evidence>
<dbReference type="Proteomes" id="UP000248631">
    <property type="component" value="Unassembled WGS sequence"/>
</dbReference>
<dbReference type="PANTHER" id="PTHR11019:SF159">
    <property type="entry name" value="TRANSCRIPTIONAL REGULATOR-RELATED"/>
    <property type="match status" value="1"/>
</dbReference>
<dbReference type="InterPro" id="IPR018062">
    <property type="entry name" value="HTH_AraC-typ_CS"/>
</dbReference>
<reference evidence="5 6" key="1">
    <citation type="submission" date="2014-12" db="EMBL/GenBank/DDBJ databases">
        <title>Complete genome sequence of Herbaspirillum rubrisubalbicans Os38.</title>
        <authorList>
            <person name="Chen M."/>
            <person name="An Q."/>
        </authorList>
    </citation>
    <scope>NUCLEOTIDE SEQUENCE [LARGE SCALE GENOMIC DNA]</scope>
    <source>
        <strain evidence="5 6">Os38</strain>
    </source>
</reference>
<dbReference type="PROSITE" id="PS01124">
    <property type="entry name" value="HTH_ARAC_FAMILY_2"/>
    <property type="match status" value="1"/>
</dbReference>
<dbReference type="InterPro" id="IPR011051">
    <property type="entry name" value="RmlC_Cupin_sf"/>
</dbReference>
<keyword evidence="6" id="KW-1185">Reference proteome</keyword>
<keyword evidence="1" id="KW-0805">Transcription regulation</keyword>
<dbReference type="PROSITE" id="PS00041">
    <property type="entry name" value="HTH_ARAC_FAMILY_1"/>
    <property type="match status" value="1"/>
</dbReference>
<keyword evidence="2" id="KW-0238">DNA-binding</keyword>
<evidence type="ECO:0000256" key="3">
    <source>
        <dbReference type="ARBA" id="ARBA00023163"/>
    </source>
</evidence>
<comment type="caution">
    <text evidence="5">The sequence shown here is derived from an EMBL/GenBank/DDBJ whole genome shotgun (WGS) entry which is preliminary data.</text>
</comment>